<organism evidence="2 3">
    <name type="scientific">Roseimicrobium gellanilyticum</name>
    <dbReference type="NCBI Taxonomy" id="748857"/>
    <lineage>
        <taxon>Bacteria</taxon>
        <taxon>Pseudomonadati</taxon>
        <taxon>Verrucomicrobiota</taxon>
        <taxon>Verrucomicrobiia</taxon>
        <taxon>Verrucomicrobiales</taxon>
        <taxon>Verrucomicrobiaceae</taxon>
        <taxon>Roseimicrobium</taxon>
    </lineage>
</organism>
<feature type="transmembrane region" description="Helical" evidence="1">
    <location>
        <begin position="14"/>
        <end position="40"/>
    </location>
</feature>
<keyword evidence="1" id="KW-1133">Transmembrane helix</keyword>
<keyword evidence="1" id="KW-0812">Transmembrane</keyword>
<dbReference type="Proteomes" id="UP000253426">
    <property type="component" value="Unassembled WGS sequence"/>
</dbReference>
<comment type="caution">
    <text evidence="2">The sequence shown here is derived from an EMBL/GenBank/DDBJ whole genome shotgun (WGS) entry which is preliminary data.</text>
</comment>
<proteinExistence type="predicted"/>
<sequence>MSEDFSSEKHGSRWLSWVLATVAALLLYLLAAPPLLFGLISDWGKRRPQAPEAWMTPFVMPYQWLLDHTPLRGPLTNYSRWWGQKFFGKHITPSPSSTPPPSSAPAPP</sequence>
<evidence type="ECO:0000313" key="2">
    <source>
        <dbReference type="EMBL" id="RBP44537.1"/>
    </source>
</evidence>
<name>A0A366HN03_9BACT</name>
<accession>A0A366HN03</accession>
<gene>
    <name evidence="2" type="ORF">DES53_104358</name>
</gene>
<evidence type="ECO:0000313" key="3">
    <source>
        <dbReference type="Proteomes" id="UP000253426"/>
    </source>
</evidence>
<dbReference type="EMBL" id="QNRR01000004">
    <property type="protein sequence ID" value="RBP44537.1"/>
    <property type="molecule type" value="Genomic_DNA"/>
</dbReference>
<evidence type="ECO:0000256" key="1">
    <source>
        <dbReference type="SAM" id="Phobius"/>
    </source>
</evidence>
<keyword evidence="3" id="KW-1185">Reference proteome</keyword>
<keyword evidence="1" id="KW-0472">Membrane</keyword>
<dbReference type="AlphaFoldDB" id="A0A366HN03"/>
<protein>
    <submittedName>
        <fullName evidence="2">Uncharacterized protein</fullName>
    </submittedName>
</protein>
<reference evidence="2 3" key="1">
    <citation type="submission" date="2018-06" db="EMBL/GenBank/DDBJ databases">
        <title>Genomic Encyclopedia of Type Strains, Phase IV (KMG-IV): sequencing the most valuable type-strain genomes for metagenomic binning, comparative biology and taxonomic classification.</title>
        <authorList>
            <person name="Goeker M."/>
        </authorList>
    </citation>
    <scope>NUCLEOTIDE SEQUENCE [LARGE SCALE GENOMIC DNA]</scope>
    <source>
        <strain evidence="2 3">DSM 25532</strain>
    </source>
</reference>